<dbReference type="Proteomes" id="UP000238042">
    <property type="component" value="Unassembled WGS sequence"/>
</dbReference>
<name>A0A2S8AG91_9FLAO</name>
<accession>A0A2S8AG91</accession>
<protein>
    <submittedName>
        <fullName evidence="1">Uncharacterized protein</fullName>
    </submittedName>
</protein>
<organism evidence="1 2">
    <name type="scientific">Apibacter adventoris</name>
    <dbReference type="NCBI Taxonomy" id="1679466"/>
    <lineage>
        <taxon>Bacteria</taxon>
        <taxon>Pseudomonadati</taxon>
        <taxon>Bacteroidota</taxon>
        <taxon>Flavobacteriia</taxon>
        <taxon>Flavobacteriales</taxon>
        <taxon>Weeksellaceae</taxon>
        <taxon>Apibacter</taxon>
    </lineage>
</organism>
<reference evidence="1 2" key="1">
    <citation type="submission" date="2018-02" db="EMBL/GenBank/DDBJ databases">
        <title>Genome sequences of Apibacter spp., gut symbionts of Asian honey bees.</title>
        <authorList>
            <person name="Kwong W.K."/>
            <person name="Steele M.I."/>
            <person name="Moran N.A."/>
        </authorList>
    </citation>
    <scope>NUCLEOTIDE SEQUENCE [LARGE SCALE GENOMIC DNA]</scope>
    <source>
        <strain evidence="2">wkB301</strain>
    </source>
</reference>
<dbReference type="EMBL" id="PSZM01000001">
    <property type="protein sequence ID" value="PQL95405.1"/>
    <property type="molecule type" value="Genomic_DNA"/>
</dbReference>
<proteinExistence type="predicted"/>
<gene>
    <name evidence="1" type="ORF">C4S77_00990</name>
</gene>
<comment type="caution">
    <text evidence="1">The sequence shown here is derived from an EMBL/GenBank/DDBJ whole genome shotgun (WGS) entry which is preliminary data.</text>
</comment>
<evidence type="ECO:0000313" key="1">
    <source>
        <dbReference type="EMBL" id="PQL95405.1"/>
    </source>
</evidence>
<sequence>MEFSTRRWVKSEKLILNNIIFSRVLEWIIVSLGVFKIFQLKKIKLISSHISDIYFLFQAKFSYIEKFEKLKKSLN</sequence>
<dbReference type="AlphaFoldDB" id="A0A2S8AG91"/>
<evidence type="ECO:0000313" key="2">
    <source>
        <dbReference type="Proteomes" id="UP000238042"/>
    </source>
</evidence>
<keyword evidence="2" id="KW-1185">Reference proteome</keyword>